<evidence type="ECO:0000313" key="1">
    <source>
        <dbReference type="EMBL" id="EKR98663.1"/>
    </source>
</evidence>
<comment type="caution">
    <text evidence="2">The sequence shown here is derived from an EMBL/GenBank/DDBJ whole genome shotgun (WGS) entry which is preliminary data.</text>
</comment>
<reference evidence="2 3" key="2">
    <citation type="journal article" date="2014" name="Int. J. Syst. Evol. Microbiol.">
        <title>Leptospira mayottensis sp. nov., a pathogenic species of the genus Leptospira isolated from humans.</title>
        <authorList>
            <person name="Bourhy P."/>
            <person name="Collet L."/>
            <person name="Brisse S."/>
            <person name="Picardeau M."/>
        </authorList>
    </citation>
    <scope>NUCLEOTIDE SEQUENCE [LARGE SCALE GENOMIC DNA]</scope>
    <source>
        <strain evidence="2 3">200901122</strain>
    </source>
</reference>
<evidence type="ECO:0000313" key="3">
    <source>
        <dbReference type="Proteomes" id="UP000001343"/>
    </source>
</evidence>
<dbReference type="Proteomes" id="UP000001343">
    <property type="component" value="Unassembled WGS sequence"/>
</dbReference>
<organism evidence="2 3">
    <name type="scientific">Leptospira mayottensis 200901122</name>
    <dbReference type="NCBI Taxonomy" id="1193010"/>
    <lineage>
        <taxon>Bacteria</taxon>
        <taxon>Pseudomonadati</taxon>
        <taxon>Spirochaetota</taxon>
        <taxon>Spirochaetia</taxon>
        <taxon>Leptospirales</taxon>
        <taxon>Leptospiraceae</taxon>
        <taxon>Leptospira</taxon>
    </lineage>
</organism>
<protein>
    <submittedName>
        <fullName evidence="2">Transposase domain protein</fullName>
    </submittedName>
</protein>
<accession>A0AA87SWY1</accession>
<name>A0AA87SWY1_9LEPT</name>
<evidence type="ECO:0000313" key="2">
    <source>
        <dbReference type="EMBL" id="EKS00380.1"/>
    </source>
</evidence>
<gene>
    <name evidence="1" type="ORF">LEP1GSC125_1710</name>
    <name evidence="2" type="ORF">LEP1GSC125_2277</name>
</gene>
<dbReference type="EMBL" id="AKWM02000037">
    <property type="protein sequence ID" value="EKS00380.1"/>
    <property type="molecule type" value="Genomic_DNA"/>
</dbReference>
<proteinExistence type="predicted"/>
<reference evidence="2" key="1">
    <citation type="submission" date="2012-10" db="EMBL/GenBank/DDBJ databases">
        <authorList>
            <person name="Harkins D.M."/>
            <person name="Durkin A.S."/>
            <person name="Brinkac L.M."/>
            <person name="Haft D.H."/>
            <person name="Selengut J.D."/>
            <person name="Sanka R."/>
            <person name="DePew J."/>
            <person name="Purushe J."/>
            <person name="Picardeau M."/>
            <person name="Werts C."/>
            <person name="Goarant C."/>
            <person name="Vinetz J.M."/>
            <person name="Sutton G.G."/>
            <person name="Nierman W.C."/>
            <person name="Fouts D.E."/>
        </authorList>
    </citation>
    <scope>NUCLEOTIDE SEQUENCE</scope>
    <source>
        <strain evidence="2">200901122</strain>
    </source>
</reference>
<dbReference type="AlphaFoldDB" id="A0AA87SWY1"/>
<dbReference type="EMBL" id="AKWM02000078">
    <property type="protein sequence ID" value="EKR98663.1"/>
    <property type="molecule type" value="Genomic_DNA"/>
</dbReference>
<sequence length="91" mass="10414">MGRSLGVIPRSIDESQSFRIAKTILKDHKEIQVIVLNPGDLATIYQSLKKTDKEDSLKITRLIQRFPIDELPVVPIPSDEKKDKRKLCTEQ</sequence>